<dbReference type="Proteomes" id="UP000524404">
    <property type="component" value="Unassembled WGS sequence"/>
</dbReference>
<evidence type="ECO:0000313" key="4">
    <source>
        <dbReference type="Proteomes" id="UP000524404"/>
    </source>
</evidence>
<evidence type="ECO:0000256" key="1">
    <source>
        <dbReference type="SAM" id="MobiDB-lite"/>
    </source>
</evidence>
<keyword evidence="4" id="KW-1185">Reference proteome</keyword>
<feature type="signal peptide" evidence="2">
    <location>
        <begin position="1"/>
        <end position="20"/>
    </location>
</feature>
<sequence length="2079" mass="229170">MKRILFYLLLLLVGFQKVQAQQLKVTVQLILSPPFSPRVIDFVDNPNKQAAIVLITNNGEPVNTPIKIVGQITNRSTGGRIFTSANYKPNVPLLLNPVGQPLQVNFGQENSGFIDANNTQVVGFDKATKDQIVLSGIFPQGYYDFCVYAVPYDANVESFQNLSGQCQSIPLTFVEPPRLTLPSCDYKMIKRENVQQQQVFTWSPPVGNISGAQIRYDFYLLKVPEGQNPNDAMDNAIKFNVGNPFIEKDIVSTSLNYTQAEPELTVGKYVWRVVAKDQSGEAVFQNDGQSQICTFDVEVPPAIPAPPPPPRQAQVALVGASSCKDTQLPADKTAVYPQEELVGKTLKLGKFELKVDEISKNGDGYDGNGRVFWNSVPIKVVFTKINFNAAYEIFSGDAQADNTKYNFPDPKEITKMSTWKQLAKGGQGFDIGSYVDAIEENSLQKVSALLAVKLPVGVPTKAGFIGINYMRFSPHGADMGALFNLKMPEANQFLSMAAVDVCMVPNKAFAGDANLILVDDFKIPELPFNFIQGKYPNPDDSGTYARIAGDSLQHVHAVMDLNFGDSFLKLDDGTGKVIAGDVKARMVTDFLTWNDWVGTVNMPTFTVDGLKDFTINGINAFYDHSDKRNPVDFHVPDEYKGDRGMTFRGLYMKKTEVKLPTKLKGTNEQRLGFITSDFIIDDSNEITAVIEPTNKPVVDYSTGKIGDWGFSIDDFKIKIVQNRFELGMMKGKLQFPISNDYLSYSCNLRSNLDTMQFVIDAKENYDVPIMLAKMKLDKNSNFLLEFNGDNKKIDLDLSGSASIGLSQKSLIAIPLVKFEHFRVSNTKIKPTMQGEKELYLDEGQWTLLGGLWDNKKDEKDKSKQSGGPSFNDEFLPTYTPVEDENKANLVGFPIELTPPKFVYRGLDAIGFGFGVKVNVGGDDNTIVGAETKVEILGKLSYVNGKMSPAFSKVNLEKIMIKGAVGPATVEGELRLFDEDAVYGTGFIGSAKVKIPKVATVKATLQFGNKGFYYGYVDASVLLTPSIAVVPPLMCSGFGGGIYFNMKMNTPLSQTIKDVAPNTQTTRAGTNNTGINYTPMLGSYGIKANVYMSLADKKMILANLGIEASIANGAFSNFTASGKAKVLSLDEDPNRNGQCLLMAQTSVTITPSSFDMNADVEVEPIPGFPKVVVPFRMHFADTWHVKIGDPAEGKQKVEFKLLQVGSEDDALYAYLAAKAYFAFGNDIGGIPNLPSEVQTFLLAKENVNDNRNDVVDAAKTKGEMQFNEDGEPIGNPLTFRLLAGARVDGRLKVAVGPLSADATLIAGFDAALSKGLKCNGQEIVGLYGWYANAQIYAYANGKVSVAGKVFGKRFNVKLMDLTAGALLWGGLPEPTWGEGRLRVKGEVLAGLVKVDTDFDFDFGQKCKPVFNGDPLADIKVISELSPKKGEKEVDTNGDLQAVFNMSMDTDYSIALPDGQPRTYYFTVQEYSLMNQKTHEKFQAIGAKQWVNNNEQLILPLNGHLKSETNYAFKVQVRLWERVNGGLENPYIDETGVREQRFEEAENIFTSGKQPDFVRWEDVAYTWPMDGQNYFLKNQTTKAVISGDIPDELLEGINANNFILRDYDFKAYFIAENGSDTLKTAMQYQAPSAGGQGKILADIPAGLQNSKVYRLELHKIKIKKYELANFTNTIQRTYQNAGSGNNAAAYQIRFNALKPLDKKASQNDKVMFSLAFKTSQYNTFQEKMAATTFQNAKYEDEITPQSNAYLFIKAVPTDGTENFEDEEMKEHKFSSRGALQPALLTVNTPAFSQGVSEFDRFANSNIYSILTEIQYGYVGQVSPNYNDLRNIAYQPSKSVVMGRALPLLGNIGVRDPFNGNISDILNGNNTLTKDENGLGTSIGSASSKMISMDASISKTVASQMVFLSGIYGFAVNDAPTKPYQFTIKSDFIAYNDFMAVRSFGEKVQRVRSMYQQYFGNNWQNQMGRMGNTEISFGSKTVSISASYAGLLNNPATFDRFGDYTSVDYYIFKKRKNGSTVKVNLTYQPYPGANQVTVTKDIQLGASPISFAPVANQAIPANIPNARVAGYFSNPACFNCDR</sequence>
<proteinExistence type="predicted"/>
<protein>
    <recommendedName>
        <fullName evidence="5">TANFOR domain-containing protein</fullName>
    </recommendedName>
</protein>
<dbReference type="EMBL" id="JACHKT010000008">
    <property type="protein sequence ID" value="MBB6002866.1"/>
    <property type="molecule type" value="Genomic_DNA"/>
</dbReference>
<dbReference type="Gene3D" id="2.60.40.10">
    <property type="entry name" value="Immunoglobulins"/>
    <property type="match status" value="1"/>
</dbReference>
<organism evidence="3 4">
    <name type="scientific">Arcicella rosea</name>
    <dbReference type="NCBI Taxonomy" id="502909"/>
    <lineage>
        <taxon>Bacteria</taxon>
        <taxon>Pseudomonadati</taxon>
        <taxon>Bacteroidota</taxon>
        <taxon>Cytophagia</taxon>
        <taxon>Cytophagales</taxon>
        <taxon>Flectobacillaceae</taxon>
        <taxon>Arcicella</taxon>
    </lineage>
</organism>
<dbReference type="RefSeq" id="WP_184132719.1">
    <property type="nucleotide sequence ID" value="NZ_JACHKT010000008.1"/>
</dbReference>
<gene>
    <name evidence="3" type="ORF">HNP25_001518</name>
</gene>
<keyword evidence="2" id="KW-0732">Signal</keyword>
<dbReference type="InterPro" id="IPR013783">
    <property type="entry name" value="Ig-like_fold"/>
</dbReference>
<feature type="chain" id="PRO_5032352632" description="TANFOR domain-containing protein" evidence="2">
    <location>
        <begin position="21"/>
        <end position="2079"/>
    </location>
</feature>
<reference evidence="3 4" key="1">
    <citation type="submission" date="2020-08" db="EMBL/GenBank/DDBJ databases">
        <title>Functional genomics of gut bacteria from endangered species of beetles.</title>
        <authorList>
            <person name="Carlos-Shanley C."/>
        </authorList>
    </citation>
    <scope>NUCLEOTIDE SEQUENCE [LARGE SCALE GENOMIC DNA]</scope>
    <source>
        <strain evidence="3 4">S00070</strain>
    </source>
</reference>
<name>A0A841EIR9_9BACT</name>
<comment type="caution">
    <text evidence="3">The sequence shown here is derived from an EMBL/GenBank/DDBJ whole genome shotgun (WGS) entry which is preliminary data.</text>
</comment>
<evidence type="ECO:0000313" key="3">
    <source>
        <dbReference type="EMBL" id="MBB6002866.1"/>
    </source>
</evidence>
<evidence type="ECO:0000256" key="2">
    <source>
        <dbReference type="SAM" id="SignalP"/>
    </source>
</evidence>
<evidence type="ECO:0008006" key="5">
    <source>
        <dbReference type="Google" id="ProtNLM"/>
    </source>
</evidence>
<feature type="region of interest" description="Disordered" evidence="1">
    <location>
        <begin position="857"/>
        <end position="877"/>
    </location>
</feature>
<accession>A0A841EIR9</accession>